<keyword evidence="12" id="KW-1185">Reference proteome</keyword>
<evidence type="ECO:0000256" key="9">
    <source>
        <dbReference type="SAM" id="MobiDB-lite"/>
    </source>
</evidence>
<protein>
    <recommendedName>
        <fullName evidence="10">Fungal lipase-type domain-containing protein</fullName>
    </recommendedName>
</protein>
<evidence type="ECO:0000259" key="10">
    <source>
        <dbReference type="Pfam" id="PF01764"/>
    </source>
</evidence>
<dbReference type="Proteomes" id="UP001457282">
    <property type="component" value="Unassembled WGS sequence"/>
</dbReference>
<evidence type="ECO:0000256" key="5">
    <source>
        <dbReference type="ARBA" id="ARBA00022801"/>
    </source>
</evidence>
<dbReference type="AlphaFoldDB" id="A0AAW1X6W4"/>
<comment type="caution">
    <text evidence="11">The sequence shown here is derived from an EMBL/GenBank/DDBJ whole genome shotgun (WGS) entry which is preliminary data.</text>
</comment>
<evidence type="ECO:0000313" key="12">
    <source>
        <dbReference type="Proteomes" id="UP001457282"/>
    </source>
</evidence>
<dbReference type="InterPro" id="IPR029058">
    <property type="entry name" value="AB_hydrolase_fold"/>
</dbReference>
<evidence type="ECO:0000256" key="3">
    <source>
        <dbReference type="ARBA" id="ARBA00022528"/>
    </source>
</evidence>
<evidence type="ECO:0000313" key="11">
    <source>
        <dbReference type="EMBL" id="KAK9932693.1"/>
    </source>
</evidence>
<dbReference type="SUPFAM" id="SSF53474">
    <property type="entry name" value="alpha/beta-Hydrolases"/>
    <property type="match status" value="1"/>
</dbReference>
<gene>
    <name evidence="11" type="ORF">M0R45_019918</name>
</gene>
<evidence type="ECO:0000256" key="7">
    <source>
        <dbReference type="ARBA" id="ARBA00022963"/>
    </source>
</evidence>
<evidence type="ECO:0000256" key="6">
    <source>
        <dbReference type="ARBA" id="ARBA00022946"/>
    </source>
</evidence>
<dbReference type="PANTHER" id="PTHR31403">
    <property type="entry name" value="PHOSPHOLIPASE A1-IBETA2, CHLOROPLASTIC"/>
    <property type="match status" value="1"/>
</dbReference>
<feature type="region of interest" description="Disordered" evidence="9">
    <location>
        <begin position="396"/>
        <end position="425"/>
    </location>
</feature>
<reference evidence="11 12" key="1">
    <citation type="journal article" date="2023" name="G3 (Bethesda)">
        <title>A chromosome-length genome assembly and annotation of blackberry (Rubus argutus, cv. 'Hillquist').</title>
        <authorList>
            <person name="Bruna T."/>
            <person name="Aryal R."/>
            <person name="Dudchenko O."/>
            <person name="Sargent D.J."/>
            <person name="Mead D."/>
            <person name="Buti M."/>
            <person name="Cavallini A."/>
            <person name="Hytonen T."/>
            <person name="Andres J."/>
            <person name="Pham M."/>
            <person name="Weisz D."/>
            <person name="Mascagni F."/>
            <person name="Usai G."/>
            <person name="Natali L."/>
            <person name="Bassil N."/>
            <person name="Fernandez G.E."/>
            <person name="Lomsadze A."/>
            <person name="Armour M."/>
            <person name="Olukolu B."/>
            <person name="Poorten T."/>
            <person name="Britton C."/>
            <person name="Davik J."/>
            <person name="Ashrafi H."/>
            <person name="Aiden E.L."/>
            <person name="Borodovsky M."/>
            <person name="Worthington M."/>
        </authorList>
    </citation>
    <scope>NUCLEOTIDE SEQUENCE [LARGE SCALE GENOMIC DNA]</scope>
    <source>
        <strain evidence="11">PI 553951</strain>
    </source>
</reference>
<keyword evidence="7" id="KW-0442">Lipid degradation</keyword>
<dbReference type="GO" id="GO:0016042">
    <property type="term" value="P:lipid catabolic process"/>
    <property type="evidence" value="ECO:0007669"/>
    <property type="project" value="UniProtKB-KW"/>
</dbReference>
<dbReference type="GO" id="GO:0008970">
    <property type="term" value="F:phospholipase A1 activity"/>
    <property type="evidence" value="ECO:0007669"/>
    <property type="project" value="TreeGrafter"/>
</dbReference>
<name>A0AAW1X6W4_RUBAR</name>
<dbReference type="GO" id="GO:0047714">
    <property type="term" value="F:galactolipase activity"/>
    <property type="evidence" value="ECO:0007669"/>
    <property type="project" value="UniProtKB-ARBA"/>
</dbReference>
<feature type="domain" description="Fungal lipase-type" evidence="10">
    <location>
        <begin position="266"/>
        <end position="329"/>
    </location>
</feature>
<feature type="compositionally biased region" description="Polar residues" evidence="9">
    <location>
        <begin position="405"/>
        <end position="425"/>
    </location>
</feature>
<dbReference type="Gene3D" id="3.40.50.1820">
    <property type="entry name" value="alpha/beta hydrolase"/>
    <property type="match status" value="2"/>
</dbReference>
<accession>A0AAW1X6W4</accession>
<dbReference type="CDD" id="cd00519">
    <property type="entry name" value="Lipase_3"/>
    <property type="match status" value="1"/>
</dbReference>
<comment type="similarity">
    <text evidence="2">Belongs to the AB hydrolase superfamily. Lipase family.</text>
</comment>
<evidence type="ECO:0000256" key="1">
    <source>
        <dbReference type="ARBA" id="ARBA00004229"/>
    </source>
</evidence>
<sequence length="425" mass="47479">MASINIHMPSTNLNNHVTFSETTQPLRSVCIGQVCLQPTKPKTRSASTAKQTLVASPVAFEIATRSNNNVKLCPSSTTSSSTCLAHSWRQIQGSDNWENLVDPLHPLLRQEIIRYGDFVNACYKAFDLDPNSKRYLNCKYGKRNMMREVGMESSGYEVTKYIYATPDINIPIQNGESCGRWIGYVAVATDEAVKRLGRRDITITFRGTVTNPEWVANLMSSLTPARLDPHNERPDVKVESGFLSLYTSDESDSKFGLHGKFSGSSLAYDIAELGLNRVNLRSKTPVTVFSFGGPRVGNSGFKRRCEELGVKVLRIVNVNDPITKMPGMVFNHENFRVLGSGRLSFEFPWSCSCYAHVGVELVLDFFNMQNPSCVHDLGTYISLLKCPKRPSMEIQRKNQAAHPWRSTSTSAESNMVNIQVQSQRT</sequence>
<evidence type="ECO:0000256" key="8">
    <source>
        <dbReference type="ARBA" id="ARBA00023098"/>
    </source>
</evidence>
<dbReference type="GO" id="GO:0009695">
    <property type="term" value="P:jasmonic acid biosynthetic process"/>
    <property type="evidence" value="ECO:0007669"/>
    <property type="project" value="TreeGrafter"/>
</dbReference>
<dbReference type="InterPro" id="IPR002921">
    <property type="entry name" value="Fungal_lipase-type"/>
</dbReference>
<evidence type="ECO:0000256" key="2">
    <source>
        <dbReference type="ARBA" id="ARBA00010701"/>
    </source>
</evidence>
<keyword evidence="8" id="KW-0443">Lipid metabolism</keyword>
<proteinExistence type="inferred from homology"/>
<keyword evidence="3" id="KW-0150">Chloroplast</keyword>
<keyword evidence="6" id="KW-0809">Transit peptide</keyword>
<dbReference type="EMBL" id="JBEDUW010000004">
    <property type="protein sequence ID" value="KAK9932693.1"/>
    <property type="molecule type" value="Genomic_DNA"/>
</dbReference>
<dbReference type="Pfam" id="PF01764">
    <property type="entry name" value="Lipase_3"/>
    <property type="match status" value="2"/>
</dbReference>
<keyword evidence="5" id="KW-0378">Hydrolase</keyword>
<comment type="subcellular location">
    <subcellularLocation>
        <location evidence="1">Plastid</location>
        <location evidence="1">Chloroplast</location>
    </subcellularLocation>
</comment>
<organism evidence="11 12">
    <name type="scientific">Rubus argutus</name>
    <name type="common">Southern blackberry</name>
    <dbReference type="NCBI Taxonomy" id="59490"/>
    <lineage>
        <taxon>Eukaryota</taxon>
        <taxon>Viridiplantae</taxon>
        <taxon>Streptophyta</taxon>
        <taxon>Embryophyta</taxon>
        <taxon>Tracheophyta</taxon>
        <taxon>Spermatophyta</taxon>
        <taxon>Magnoliopsida</taxon>
        <taxon>eudicotyledons</taxon>
        <taxon>Gunneridae</taxon>
        <taxon>Pentapetalae</taxon>
        <taxon>rosids</taxon>
        <taxon>fabids</taxon>
        <taxon>Rosales</taxon>
        <taxon>Rosaceae</taxon>
        <taxon>Rosoideae</taxon>
        <taxon>Rosoideae incertae sedis</taxon>
        <taxon>Rubus</taxon>
    </lineage>
</organism>
<dbReference type="PANTHER" id="PTHR31403:SF4">
    <property type="entry name" value="PHOSPHOLIPASE A1-IALPHA2, CHLOROPLASTIC"/>
    <property type="match status" value="1"/>
</dbReference>
<feature type="domain" description="Fungal lipase-type" evidence="10">
    <location>
        <begin position="203"/>
        <end position="248"/>
    </location>
</feature>
<keyword evidence="4" id="KW-0934">Plastid</keyword>
<dbReference type="GO" id="GO:0009507">
    <property type="term" value="C:chloroplast"/>
    <property type="evidence" value="ECO:0007669"/>
    <property type="project" value="UniProtKB-SubCell"/>
</dbReference>
<evidence type="ECO:0000256" key="4">
    <source>
        <dbReference type="ARBA" id="ARBA00022640"/>
    </source>
</evidence>